<proteinExistence type="predicted"/>
<dbReference type="OrthoDB" id="10044176at2759"/>
<dbReference type="AlphaFoldDB" id="A0A833R1T3"/>
<keyword evidence="1" id="KW-0862">Zinc</keyword>
<reference evidence="3" key="1">
    <citation type="submission" date="2020-01" db="EMBL/GenBank/DDBJ databases">
        <title>Genome sequence of Kobresia littledalei, the first chromosome-level genome in the family Cyperaceae.</title>
        <authorList>
            <person name="Qu G."/>
        </authorList>
    </citation>
    <scope>NUCLEOTIDE SEQUENCE</scope>
    <source>
        <strain evidence="3">C.B.Clarke</strain>
        <tissue evidence="3">Leaf</tissue>
    </source>
</reference>
<feature type="domain" description="CCHC-type" evidence="2">
    <location>
        <begin position="114"/>
        <end position="128"/>
    </location>
</feature>
<evidence type="ECO:0000259" key="2">
    <source>
        <dbReference type="PROSITE" id="PS50158"/>
    </source>
</evidence>
<dbReference type="GO" id="GO:0008270">
    <property type="term" value="F:zinc ion binding"/>
    <property type="evidence" value="ECO:0007669"/>
    <property type="project" value="UniProtKB-KW"/>
</dbReference>
<dbReference type="Proteomes" id="UP000623129">
    <property type="component" value="Unassembled WGS sequence"/>
</dbReference>
<organism evidence="3 4">
    <name type="scientific">Carex littledalei</name>
    <dbReference type="NCBI Taxonomy" id="544730"/>
    <lineage>
        <taxon>Eukaryota</taxon>
        <taxon>Viridiplantae</taxon>
        <taxon>Streptophyta</taxon>
        <taxon>Embryophyta</taxon>
        <taxon>Tracheophyta</taxon>
        <taxon>Spermatophyta</taxon>
        <taxon>Magnoliopsida</taxon>
        <taxon>Liliopsida</taxon>
        <taxon>Poales</taxon>
        <taxon>Cyperaceae</taxon>
        <taxon>Cyperoideae</taxon>
        <taxon>Cariceae</taxon>
        <taxon>Carex</taxon>
        <taxon>Carex subgen. Euthyceras</taxon>
    </lineage>
</organism>
<dbReference type="GO" id="GO:0003676">
    <property type="term" value="F:nucleic acid binding"/>
    <property type="evidence" value="ECO:0007669"/>
    <property type="project" value="InterPro"/>
</dbReference>
<dbReference type="Gene3D" id="4.10.60.10">
    <property type="entry name" value="Zinc finger, CCHC-type"/>
    <property type="match status" value="1"/>
</dbReference>
<dbReference type="InterPro" id="IPR001878">
    <property type="entry name" value="Znf_CCHC"/>
</dbReference>
<keyword evidence="1" id="KW-0479">Metal-binding</keyword>
<evidence type="ECO:0000313" key="4">
    <source>
        <dbReference type="Proteomes" id="UP000623129"/>
    </source>
</evidence>
<name>A0A833R1T3_9POAL</name>
<accession>A0A833R1T3</accession>
<sequence length="170" mass="19620">MISHRVALMRERFLHQFGQAEPMTNSNPPLMADPKISAHFGLRANSRISYSQAVQKLVQVWQARNQTVRVASKSTIVRNRIAEIRAASTSQHPICMKVGDKGHLAKTCRNKQVCFACNRLGHRASDCRTQTTHPPFSPCQNLDWVRLFGIWWYHLIDDLHHQRTCRLSHR</sequence>
<dbReference type="SUPFAM" id="SSF57756">
    <property type="entry name" value="Retrovirus zinc finger-like domains"/>
    <property type="match status" value="1"/>
</dbReference>
<evidence type="ECO:0000256" key="1">
    <source>
        <dbReference type="PROSITE-ProRule" id="PRU00047"/>
    </source>
</evidence>
<keyword evidence="1" id="KW-0863">Zinc-finger</keyword>
<dbReference type="InterPro" id="IPR036875">
    <property type="entry name" value="Znf_CCHC_sf"/>
</dbReference>
<gene>
    <name evidence="3" type="ORF">FCM35_KLT04066</name>
</gene>
<dbReference type="SMART" id="SM00343">
    <property type="entry name" value="ZnF_C2HC"/>
    <property type="match status" value="2"/>
</dbReference>
<dbReference type="EMBL" id="SWLB01000013">
    <property type="protein sequence ID" value="KAF3330712.1"/>
    <property type="molecule type" value="Genomic_DNA"/>
</dbReference>
<evidence type="ECO:0000313" key="3">
    <source>
        <dbReference type="EMBL" id="KAF3330712.1"/>
    </source>
</evidence>
<dbReference type="PROSITE" id="PS50158">
    <property type="entry name" value="ZF_CCHC"/>
    <property type="match status" value="1"/>
</dbReference>
<comment type="caution">
    <text evidence="3">The sequence shown here is derived from an EMBL/GenBank/DDBJ whole genome shotgun (WGS) entry which is preliminary data.</text>
</comment>
<protein>
    <recommendedName>
        <fullName evidence="2">CCHC-type domain-containing protein</fullName>
    </recommendedName>
</protein>
<keyword evidence="4" id="KW-1185">Reference proteome</keyword>
<dbReference type="Pfam" id="PF00098">
    <property type="entry name" value="zf-CCHC"/>
    <property type="match status" value="1"/>
</dbReference>